<evidence type="ECO:0000256" key="1">
    <source>
        <dbReference type="SAM" id="Coils"/>
    </source>
</evidence>
<protein>
    <recommendedName>
        <fullName evidence="3">Helix-turn-helix domain-containing protein</fullName>
    </recommendedName>
</protein>
<evidence type="ECO:0000259" key="3">
    <source>
        <dbReference type="Pfam" id="PF12728"/>
    </source>
</evidence>
<evidence type="ECO:0000313" key="4">
    <source>
        <dbReference type="EMBL" id="RNL49485.1"/>
    </source>
</evidence>
<sequence>MPSLQSGAALPLPRQADQQAHVQNAHGQLDQAVKEVTPSRPAWTLTEAVQRTGASRSTLRRYLDAGKFPNAYKDTSKAWRFPLEDLLAAGLSLSEPTSERALSTPTEQGQSTPTEQAKTTSAEQVSKLEQALRDERIRADNAERLAASYLDNVQDLRRALRMIEAGTGKPEQATEHALSTSTEQAMTAPGLLTGSAVSKPEQAAMDTTKDRPNSAPLWRRLLARR</sequence>
<dbReference type="Pfam" id="PF12728">
    <property type="entry name" value="HTH_17"/>
    <property type="match status" value="1"/>
</dbReference>
<feature type="region of interest" description="Disordered" evidence="2">
    <location>
        <begin position="1"/>
        <end position="30"/>
    </location>
</feature>
<dbReference type="Proteomes" id="UP000273807">
    <property type="component" value="Unassembled WGS sequence"/>
</dbReference>
<dbReference type="EMBL" id="RBED01000139">
    <property type="protein sequence ID" value="RNL49485.1"/>
    <property type="molecule type" value="Genomic_DNA"/>
</dbReference>
<reference evidence="4 5" key="1">
    <citation type="submission" date="2018-10" db="EMBL/GenBank/DDBJ databases">
        <title>Genome sequencing of Arthrobacter oryzae TNB02.</title>
        <authorList>
            <person name="Cho Y.-J."/>
            <person name="Cho A."/>
            <person name="Kim O.-S."/>
        </authorList>
    </citation>
    <scope>NUCLEOTIDE SEQUENCE [LARGE SCALE GENOMIC DNA]</scope>
    <source>
        <strain evidence="4 5">TNB02</strain>
    </source>
</reference>
<feature type="coiled-coil region" evidence="1">
    <location>
        <begin position="125"/>
        <end position="159"/>
    </location>
</feature>
<keyword evidence="5" id="KW-1185">Reference proteome</keyword>
<proteinExistence type="predicted"/>
<keyword evidence="1" id="KW-0175">Coiled coil</keyword>
<evidence type="ECO:0000256" key="2">
    <source>
        <dbReference type="SAM" id="MobiDB-lite"/>
    </source>
</evidence>
<feature type="region of interest" description="Disordered" evidence="2">
    <location>
        <begin position="194"/>
        <end position="216"/>
    </location>
</feature>
<dbReference type="RefSeq" id="WP_123256893.1">
    <property type="nucleotide sequence ID" value="NZ_RBED01000139.1"/>
</dbReference>
<feature type="region of interest" description="Disordered" evidence="2">
    <location>
        <begin position="96"/>
        <end position="124"/>
    </location>
</feature>
<feature type="compositionally biased region" description="Polar residues" evidence="2">
    <location>
        <begin position="16"/>
        <end position="26"/>
    </location>
</feature>
<name>A0A3N0BLC0_9MICC</name>
<accession>A0A3N0BLC0</accession>
<evidence type="ECO:0000313" key="5">
    <source>
        <dbReference type="Proteomes" id="UP000273807"/>
    </source>
</evidence>
<dbReference type="InterPro" id="IPR041657">
    <property type="entry name" value="HTH_17"/>
</dbReference>
<dbReference type="OrthoDB" id="4969770at2"/>
<gene>
    <name evidence="4" type="ORF">D7003_18545</name>
</gene>
<dbReference type="InterPro" id="IPR009061">
    <property type="entry name" value="DNA-bd_dom_put_sf"/>
</dbReference>
<feature type="domain" description="Helix-turn-helix" evidence="3">
    <location>
        <begin position="44"/>
        <end position="88"/>
    </location>
</feature>
<dbReference type="AlphaFoldDB" id="A0A3N0BLC0"/>
<comment type="caution">
    <text evidence="4">The sequence shown here is derived from an EMBL/GenBank/DDBJ whole genome shotgun (WGS) entry which is preliminary data.</text>
</comment>
<organism evidence="4 5">
    <name type="scientific">Arthrobacter oryzae</name>
    <dbReference type="NCBI Taxonomy" id="409290"/>
    <lineage>
        <taxon>Bacteria</taxon>
        <taxon>Bacillati</taxon>
        <taxon>Actinomycetota</taxon>
        <taxon>Actinomycetes</taxon>
        <taxon>Micrococcales</taxon>
        <taxon>Micrococcaceae</taxon>
        <taxon>Arthrobacter</taxon>
    </lineage>
</organism>
<dbReference type="SUPFAM" id="SSF46955">
    <property type="entry name" value="Putative DNA-binding domain"/>
    <property type="match status" value="1"/>
</dbReference>